<dbReference type="OrthoDB" id="3692311at2759"/>
<dbReference type="Proteomes" id="UP001140510">
    <property type="component" value="Unassembled WGS sequence"/>
</dbReference>
<protein>
    <submittedName>
        <fullName evidence="2">Uncharacterized protein</fullName>
    </submittedName>
</protein>
<keyword evidence="1" id="KW-0472">Membrane</keyword>
<keyword evidence="1" id="KW-1133">Transmembrane helix</keyword>
<sequence>MAANTSSHGHPLQHEYLVSPISDMTTSYSPVSSAETKSKTWATTVTHVPSWPEEARTLKKHTWLTYLYGLGDLILVLLPVYFILLGVASITLNGKATQGSSFGTKVEKAMDLTLELLMASQSVWGTFESQLLMQRFTIVGANLLILWALSPLGGQASLRLMSRGYAETSSSSKIRYMTTGPGGTMWGLSSTYVDNGKFADAGALYTAALLAPLSTKLGPEDPWGNVKIPDLASLSHIQPNASGWVEVPGKFADPESYSSLVGLPIAGLPQNGSSIFTMEDTYLTVNCSGFAQHPYPGNDTATNFLQTNYTKLEELAPGQVWFNKTKQQPFSAFSVSSDGSTRASFFLDTTRSFPWGSREKPEEHDINISRLDAFVGHYNTSVLSDKEMATKRELLYVSQYAIGEDSDALGLNIAKCALAQNHVEVLIHCDGSRCTPRKMRTSTADTRPTAMTGFEHGTILSGFATRFPTAVTFNIGSSPTEIFMSNTSAFPFVQQVGHMSTASSFTDLSRLSPELFSKRLSLVLNTYYQLSTQPTGYFGSLSGNLSAYGPDTLPNTDLNAYLPANLSATEHSFLDWYYEFEDRIQNIESPFIGATTTASTTYQMQIFVCNYVWLAMLLTSSTAILLTGGVALVLKRRTLGPEMFGFVSSMTYENPYVKIPTGGSMLDAMERARLLKDIPVCIGDVDGEEQIGHIALAAGVPVRKLERGRLYC</sequence>
<evidence type="ECO:0000313" key="2">
    <source>
        <dbReference type="EMBL" id="KAJ4413202.1"/>
    </source>
</evidence>
<dbReference type="AlphaFoldDB" id="A0A9W9DC65"/>
<keyword evidence="1" id="KW-0812">Transmembrane</keyword>
<name>A0A9W9DC65_9PLEO</name>
<gene>
    <name evidence="2" type="ORF">N0V91_000176</name>
</gene>
<accession>A0A9W9DC65</accession>
<evidence type="ECO:0000256" key="1">
    <source>
        <dbReference type="SAM" id="Phobius"/>
    </source>
</evidence>
<keyword evidence="3" id="KW-1185">Reference proteome</keyword>
<comment type="caution">
    <text evidence="2">The sequence shown here is derived from an EMBL/GenBank/DDBJ whole genome shotgun (WGS) entry which is preliminary data.</text>
</comment>
<organism evidence="2 3">
    <name type="scientific">Didymella pomorum</name>
    <dbReference type="NCBI Taxonomy" id="749634"/>
    <lineage>
        <taxon>Eukaryota</taxon>
        <taxon>Fungi</taxon>
        <taxon>Dikarya</taxon>
        <taxon>Ascomycota</taxon>
        <taxon>Pezizomycotina</taxon>
        <taxon>Dothideomycetes</taxon>
        <taxon>Pleosporomycetidae</taxon>
        <taxon>Pleosporales</taxon>
        <taxon>Pleosporineae</taxon>
        <taxon>Didymellaceae</taxon>
        <taxon>Didymella</taxon>
    </lineage>
</organism>
<dbReference type="EMBL" id="JAPEVA010000001">
    <property type="protein sequence ID" value="KAJ4413202.1"/>
    <property type="molecule type" value="Genomic_DNA"/>
</dbReference>
<reference evidence="2" key="1">
    <citation type="submission" date="2022-10" db="EMBL/GenBank/DDBJ databases">
        <title>Tapping the CABI collections for fungal endophytes: first genome assemblies for Collariella, Neodidymelliopsis, Ascochyta clinopodiicola, Didymella pomorum, Didymosphaeria variabile, Neocosmospora piperis and Neocucurbitaria cava.</title>
        <authorList>
            <person name="Hill R."/>
        </authorList>
    </citation>
    <scope>NUCLEOTIDE SEQUENCE</scope>
    <source>
        <strain evidence="2">IMI 355091</strain>
    </source>
</reference>
<feature type="transmembrane region" description="Helical" evidence="1">
    <location>
        <begin position="611"/>
        <end position="634"/>
    </location>
</feature>
<feature type="transmembrane region" description="Helical" evidence="1">
    <location>
        <begin position="66"/>
        <end position="92"/>
    </location>
</feature>
<proteinExistence type="predicted"/>
<evidence type="ECO:0000313" key="3">
    <source>
        <dbReference type="Proteomes" id="UP001140510"/>
    </source>
</evidence>